<protein>
    <submittedName>
        <fullName evidence="1">Uncharacterized protein</fullName>
    </submittedName>
</protein>
<accession>A0ACC0FEG1</accession>
<name>A0ACC0FEG1_9ERIC</name>
<keyword evidence="2" id="KW-1185">Reference proteome</keyword>
<comment type="caution">
    <text evidence="1">The sequence shown here is derived from an EMBL/GenBank/DDBJ whole genome shotgun (WGS) entry which is preliminary data.</text>
</comment>
<dbReference type="EMBL" id="CM045771">
    <property type="protein sequence ID" value="KAI7987146.1"/>
    <property type="molecule type" value="Genomic_DNA"/>
</dbReference>
<sequence>MSNFLKCIVAPLVHKALARGIQYRGIRPSPGGYNTVA</sequence>
<gene>
    <name evidence="1" type="ORF">LOK49_LG13G01173</name>
</gene>
<evidence type="ECO:0000313" key="1">
    <source>
        <dbReference type="EMBL" id="KAI7987146.1"/>
    </source>
</evidence>
<dbReference type="Proteomes" id="UP001060215">
    <property type="component" value="Chromosome 14"/>
</dbReference>
<organism evidence="1 2">
    <name type="scientific">Camellia lanceoleosa</name>
    <dbReference type="NCBI Taxonomy" id="1840588"/>
    <lineage>
        <taxon>Eukaryota</taxon>
        <taxon>Viridiplantae</taxon>
        <taxon>Streptophyta</taxon>
        <taxon>Embryophyta</taxon>
        <taxon>Tracheophyta</taxon>
        <taxon>Spermatophyta</taxon>
        <taxon>Magnoliopsida</taxon>
        <taxon>eudicotyledons</taxon>
        <taxon>Gunneridae</taxon>
        <taxon>Pentapetalae</taxon>
        <taxon>asterids</taxon>
        <taxon>Ericales</taxon>
        <taxon>Theaceae</taxon>
        <taxon>Camellia</taxon>
    </lineage>
</organism>
<proteinExistence type="predicted"/>
<reference evidence="1 2" key="1">
    <citation type="journal article" date="2022" name="Plant J.">
        <title>Chromosome-level genome of Camellia lanceoleosa provides a valuable resource for understanding genome evolution and self-incompatibility.</title>
        <authorList>
            <person name="Gong W."/>
            <person name="Xiao S."/>
            <person name="Wang L."/>
            <person name="Liao Z."/>
            <person name="Chang Y."/>
            <person name="Mo W."/>
            <person name="Hu G."/>
            <person name="Li W."/>
            <person name="Zhao G."/>
            <person name="Zhu H."/>
            <person name="Hu X."/>
            <person name="Ji K."/>
            <person name="Xiang X."/>
            <person name="Song Q."/>
            <person name="Yuan D."/>
            <person name="Jin S."/>
            <person name="Zhang L."/>
        </authorList>
    </citation>
    <scope>NUCLEOTIDE SEQUENCE [LARGE SCALE GENOMIC DNA]</scope>
    <source>
        <strain evidence="1">SQ_2022a</strain>
    </source>
</reference>
<evidence type="ECO:0000313" key="2">
    <source>
        <dbReference type="Proteomes" id="UP001060215"/>
    </source>
</evidence>